<feature type="region of interest" description="Disordered" evidence="1">
    <location>
        <begin position="71"/>
        <end position="91"/>
    </location>
</feature>
<dbReference type="EMBL" id="AFRT01000693">
    <property type="protein sequence ID" value="ELU42861.1"/>
    <property type="molecule type" value="Genomic_DNA"/>
</dbReference>
<evidence type="ECO:0000313" key="2">
    <source>
        <dbReference type="EMBL" id="ELU42861.1"/>
    </source>
</evidence>
<dbReference type="Proteomes" id="UP000011668">
    <property type="component" value="Unassembled WGS sequence"/>
</dbReference>
<dbReference type="HOGENOM" id="CLU_2428589_0_0_1"/>
<evidence type="ECO:0000256" key="1">
    <source>
        <dbReference type="SAM" id="MobiDB-lite"/>
    </source>
</evidence>
<keyword evidence="3" id="KW-1185">Reference proteome</keyword>
<comment type="caution">
    <text evidence="2">The sequence shown here is derived from an EMBL/GenBank/DDBJ whole genome shotgun (WGS) entry which is preliminary data.</text>
</comment>
<name>L8WXR4_THACA</name>
<accession>L8WXR4</accession>
<gene>
    <name evidence="2" type="ORF">AG1IA_03083</name>
</gene>
<organism evidence="2 3">
    <name type="scientific">Thanatephorus cucumeris (strain AG1-IA)</name>
    <name type="common">Rice sheath blight fungus</name>
    <name type="synonym">Rhizoctonia solani</name>
    <dbReference type="NCBI Taxonomy" id="983506"/>
    <lineage>
        <taxon>Eukaryota</taxon>
        <taxon>Fungi</taxon>
        <taxon>Dikarya</taxon>
        <taxon>Basidiomycota</taxon>
        <taxon>Agaricomycotina</taxon>
        <taxon>Agaricomycetes</taxon>
        <taxon>Cantharellales</taxon>
        <taxon>Ceratobasidiaceae</taxon>
        <taxon>Rhizoctonia</taxon>
        <taxon>Rhizoctonia solani AG-1</taxon>
    </lineage>
</organism>
<reference evidence="2 3" key="1">
    <citation type="journal article" date="2013" name="Nat. Commun.">
        <title>The evolution and pathogenic mechanisms of the rice sheath blight pathogen.</title>
        <authorList>
            <person name="Zheng A."/>
            <person name="Lin R."/>
            <person name="Xu L."/>
            <person name="Qin P."/>
            <person name="Tang C."/>
            <person name="Ai P."/>
            <person name="Zhang D."/>
            <person name="Liu Y."/>
            <person name="Sun Z."/>
            <person name="Feng H."/>
            <person name="Wang Y."/>
            <person name="Chen Y."/>
            <person name="Liang X."/>
            <person name="Fu R."/>
            <person name="Li Q."/>
            <person name="Zhang J."/>
            <person name="Yu X."/>
            <person name="Xie Z."/>
            <person name="Ding L."/>
            <person name="Guan P."/>
            <person name="Tang J."/>
            <person name="Liang Y."/>
            <person name="Wang S."/>
            <person name="Deng Q."/>
            <person name="Li S."/>
            <person name="Zhu J."/>
            <person name="Wang L."/>
            <person name="Liu H."/>
            <person name="Li P."/>
        </authorList>
    </citation>
    <scope>NUCLEOTIDE SEQUENCE [LARGE SCALE GENOMIC DNA]</scope>
    <source>
        <strain evidence="3">AG-1 IA</strain>
    </source>
</reference>
<evidence type="ECO:0000313" key="3">
    <source>
        <dbReference type="Proteomes" id="UP000011668"/>
    </source>
</evidence>
<sequence length="91" mass="10249">MRLYARTGLPFCICPRPLGPIPRTGVMRPDRPRLGVTRPERGELCGVMTPWEEAKDGIPWDEAKLDMPCDEAKEASDMEAESIDEGNDKFE</sequence>
<dbReference type="AlphaFoldDB" id="L8WXR4"/>
<protein>
    <submittedName>
        <fullName evidence="2">Uncharacterized protein</fullName>
    </submittedName>
</protein>
<proteinExistence type="predicted"/>